<keyword evidence="2 6" id="KW-0645">Protease</keyword>
<keyword evidence="7" id="KW-1185">Reference proteome</keyword>
<dbReference type="InterPro" id="IPR004635">
    <property type="entry name" value="Pept_S49_SppA"/>
</dbReference>
<keyword evidence="4" id="KW-0720">Serine protease</keyword>
<gene>
    <name evidence="6" type="ORF">GBAR_LOCUS14521</name>
</gene>
<sequence>MSDAPTSPFTTGQVITPSVMTKALREAREDSDIQAVIMRVDSPGGSAVASDAIWREVLLTQQEKPLIVSMSDVAGSGGYYIAMAAGTIVAEPGTITGSIGVLGGKLNLKGLYNKIGLTKEVITRGQNANLYSDYGDFTPTERERLQKLLETIYQDFVRKAAEGRDKTEAAIHELAQGRIWTGKQAKEIGLVDELGGLDTALAIAKKQIALDPTDEIDLIILPKPKTFFETLIEDMEMGIRLPITPHLPLPTPIEHALPSFYWLHLFTNEPAATVMPFEIVIR</sequence>
<evidence type="ECO:0000256" key="1">
    <source>
        <dbReference type="ARBA" id="ARBA00008683"/>
    </source>
</evidence>
<dbReference type="InterPro" id="IPR002142">
    <property type="entry name" value="Peptidase_S49"/>
</dbReference>
<name>A0AA35S8F7_GEOBA</name>
<dbReference type="Pfam" id="PF01343">
    <property type="entry name" value="Peptidase_S49"/>
    <property type="match status" value="1"/>
</dbReference>
<dbReference type="PANTHER" id="PTHR33209">
    <property type="entry name" value="PROTEASE 4"/>
    <property type="match status" value="1"/>
</dbReference>
<reference evidence="6" key="1">
    <citation type="submission" date="2023-03" db="EMBL/GenBank/DDBJ databases">
        <authorList>
            <person name="Steffen K."/>
            <person name="Cardenas P."/>
        </authorList>
    </citation>
    <scope>NUCLEOTIDE SEQUENCE</scope>
</reference>
<protein>
    <submittedName>
        <fullName evidence="6">Serine protease SPPA, chloroplastic</fullName>
    </submittedName>
</protein>
<evidence type="ECO:0000256" key="3">
    <source>
        <dbReference type="ARBA" id="ARBA00022801"/>
    </source>
</evidence>
<dbReference type="CDD" id="cd07023">
    <property type="entry name" value="S49_Sppa_N_C"/>
    <property type="match status" value="1"/>
</dbReference>
<organism evidence="6 7">
    <name type="scientific">Geodia barretti</name>
    <name type="common">Barrett's horny sponge</name>
    <dbReference type="NCBI Taxonomy" id="519541"/>
    <lineage>
        <taxon>Eukaryota</taxon>
        <taxon>Metazoa</taxon>
        <taxon>Porifera</taxon>
        <taxon>Demospongiae</taxon>
        <taxon>Heteroscleromorpha</taxon>
        <taxon>Tetractinellida</taxon>
        <taxon>Astrophorina</taxon>
        <taxon>Geodiidae</taxon>
        <taxon>Geodia</taxon>
    </lineage>
</organism>
<dbReference type="Gene3D" id="3.90.226.10">
    <property type="entry name" value="2-enoyl-CoA Hydratase, Chain A, domain 1"/>
    <property type="match status" value="2"/>
</dbReference>
<evidence type="ECO:0000256" key="2">
    <source>
        <dbReference type="ARBA" id="ARBA00022670"/>
    </source>
</evidence>
<dbReference type="GO" id="GO:0008236">
    <property type="term" value="F:serine-type peptidase activity"/>
    <property type="evidence" value="ECO:0007669"/>
    <property type="project" value="UniProtKB-KW"/>
</dbReference>
<dbReference type="Proteomes" id="UP001174909">
    <property type="component" value="Unassembled WGS sequence"/>
</dbReference>
<dbReference type="NCBIfam" id="TIGR00706">
    <property type="entry name" value="SppA_dom"/>
    <property type="match status" value="1"/>
</dbReference>
<dbReference type="InterPro" id="IPR029045">
    <property type="entry name" value="ClpP/crotonase-like_dom_sf"/>
</dbReference>
<evidence type="ECO:0000313" key="6">
    <source>
        <dbReference type="EMBL" id="CAI8025094.1"/>
    </source>
</evidence>
<dbReference type="SUPFAM" id="SSF52096">
    <property type="entry name" value="ClpP/crotonase"/>
    <property type="match status" value="1"/>
</dbReference>
<feature type="domain" description="Peptidase S49" evidence="5">
    <location>
        <begin position="60"/>
        <end position="209"/>
    </location>
</feature>
<dbReference type="PANTHER" id="PTHR33209:SF1">
    <property type="entry name" value="PEPTIDASE S49 DOMAIN-CONTAINING PROTEIN"/>
    <property type="match status" value="1"/>
</dbReference>
<accession>A0AA35S8F7</accession>
<dbReference type="AlphaFoldDB" id="A0AA35S8F7"/>
<dbReference type="GO" id="GO:0006508">
    <property type="term" value="P:proteolysis"/>
    <property type="evidence" value="ECO:0007669"/>
    <property type="project" value="UniProtKB-KW"/>
</dbReference>
<proteinExistence type="inferred from homology"/>
<comment type="similarity">
    <text evidence="1">Belongs to the peptidase S49 family.</text>
</comment>
<evidence type="ECO:0000259" key="5">
    <source>
        <dbReference type="Pfam" id="PF01343"/>
    </source>
</evidence>
<dbReference type="InterPro" id="IPR047272">
    <property type="entry name" value="S49_SppA_C"/>
</dbReference>
<evidence type="ECO:0000313" key="7">
    <source>
        <dbReference type="Proteomes" id="UP001174909"/>
    </source>
</evidence>
<dbReference type="EMBL" id="CASHTH010002119">
    <property type="protein sequence ID" value="CAI8025094.1"/>
    <property type="molecule type" value="Genomic_DNA"/>
</dbReference>
<evidence type="ECO:0000256" key="4">
    <source>
        <dbReference type="ARBA" id="ARBA00022825"/>
    </source>
</evidence>
<comment type="caution">
    <text evidence="6">The sequence shown here is derived from an EMBL/GenBank/DDBJ whole genome shotgun (WGS) entry which is preliminary data.</text>
</comment>
<keyword evidence="3" id="KW-0378">Hydrolase</keyword>